<keyword evidence="4" id="KW-1185">Reference proteome</keyword>
<comment type="caution">
    <text evidence="3">The sequence shown here is derived from an EMBL/GenBank/DDBJ whole genome shotgun (WGS) entry which is preliminary data.</text>
</comment>
<accession>A0ABW7UFE5</accession>
<dbReference type="Gene3D" id="3.60.15.10">
    <property type="entry name" value="Ribonuclease Z/Hydroxyacylglutathione hydrolase-like"/>
    <property type="match status" value="1"/>
</dbReference>
<dbReference type="Pfam" id="PF00753">
    <property type="entry name" value="Lactamase_B"/>
    <property type="match status" value="1"/>
</dbReference>
<dbReference type="EMBL" id="JBIRUI010000012">
    <property type="protein sequence ID" value="MFI1717030.1"/>
    <property type="molecule type" value="Genomic_DNA"/>
</dbReference>
<name>A0ABW7UFE5_9ACTN</name>
<dbReference type="RefSeq" id="WP_398711298.1">
    <property type="nucleotide sequence ID" value="NZ_JBIRUI010000012.1"/>
</dbReference>
<sequence>MSEAAPNTTPAAPRPALLSLLGGVGTVTGSKFLVESDHARILLDCGLFQGFAALRRRNRERFARDAADVDAVVVTRAHLDHCGYLPRLVRQGFRGPVLTSAHTPDCARRASCPARSPCTWTAPWPWPPSTSTGTRCASAPPSCGRRSSPREPPP</sequence>
<feature type="domain" description="Metallo-beta-lactamase" evidence="2">
    <location>
        <begin position="32"/>
        <end position="93"/>
    </location>
</feature>
<dbReference type="PANTHER" id="PTHR11203">
    <property type="entry name" value="CLEAVAGE AND POLYADENYLATION SPECIFICITY FACTOR FAMILY MEMBER"/>
    <property type="match status" value="1"/>
</dbReference>
<feature type="region of interest" description="Disordered" evidence="1">
    <location>
        <begin position="129"/>
        <end position="154"/>
    </location>
</feature>
<evidence type="ECO:0000259" key="2">
    <source>
        <dbReference type="Pfam" id="PF00753"/>
    </source>
</evidence>
<reference evidence="3 4" key="1">
    <citation type="submission" date="2024-10" db="EMBL/GenBank/DDBJ databases">
        <title>The Natural Products Discovery Center: Release of the First 8490 Sequenced Strains for Exploring Actinobacteria Biosynthetic Diversity.</title>
        <authorList>
            <person name="Kalkreuter E."/>
            <person name="Kautsar S.A."/>
            <person name="Yang D."/>
            <person name="Bader C.D."/>
            <person name="Teijaro C.N."/>
            <person name="Fluegel L."/>
            <person name="Davis C.M."/>
            <person name="Simpson J.R."/>
            <person name="Lauterbach L."/>
            <person name="Steele A.D."/>
            <person name="Gui C."/>
            <person name="Meng S."/>
            <person name="Li G."/>
            <person name="Viehrig K."/>
            <person name="Ye F."/>
            <person name="Su P."/>
            <person name="Kiefer A.F."/>
            <person name="Nichols A."/>
            <person name="Cepeda A.J."/>
            <person name="Yan W."/>
            <person name="Fan B."/>
            <person name="Jiang Y."/>
            <person name="Adhikari A."/>
            <person name="Zheng C.-J."/>
            <person name="Schuster L."/>
            <person name="Cowan T.M."/>
            <person name="Smanski M.J."/>
            <person name="Chevrette M.G."/>
            <person name="De Carvalho L.P.S."/>
            <person name="Shen B."/>
        </authorList>
    </citation>
    <scope>NUCLEOTIDE SEQUENCE [LARGE SCALE GENOMIC DNA]</scope>
    <source>
        <strain evidence="3 4">NPDC020602</strain>
    </source>
</reference>
<protein>
    <submittedName>
        <fullName evidence="3">MBL fold metallo-hydrolase</fullName>
    </submittedName>
</protein>
<evidence type="ECO:0000313" key="4">
    <source>
        <dbReference type="Proteomes" id="UP001611339"/>
    </source>
</evidence>
<evidence type="ECO:0000313" key="3">
    <source>
        <dbReference type="EMBL" id="MFI1717030.1"/>
    </source>
</evidence>
<gene>
    <name evidence="3" type="ORF">ACH407_26090</name>
</gene>
<dbReference type="InterPro" id="IPR036866">
    <property type="entry name" value="RibonucZ/Hydroxyglut_hydro"/>
</dbReference>
<evidence type="ECO:0000256" key="1">
    <source>
        <dbReference type="SAM" id="MobiDB-lite"/>
    </source>
</evidence>
<dbReference type="InterPro" id="IPR001279">
    <property type="entry name" value="Metallo-B-lactamas"/>
</dbReference>
<dbReference type="InterPro" id="IPR050698">
    <property type="entry name" value="MBL"/>
</dbReference>
<organism evidence="3 4">
    <name type="scientific">Streptomyces litmocidini</name>
    <dbReference type="NCBI Taxonomy" id="67318"/>
    <lineage>
        <taxon>Bacteria</taxon>
        <taxon>Bacillati</taxon>
        <taxon>Actinomycetota</taxon>
        <taxon>Actinomycetes</taxon>
        <taxon>Kitasatosporales</taxon>
        <taxon>Streptomycetaceae</taxon>
        <taxon>Streptomyces</taxon>
    </lineage>
</organism>
<dbReference type="Proteomes" id="UP001611339">
    <property type="component" value="Unassembled WGS sequence"/>
</dbReference>
<dbReference type="PANTHER" id="PTHR11203:SF37">
    <property type="entry name" value="INTEGRATOR COMPLEX SUBUNIT 11"/>
    <property type="match status" value="1"/>
</dbReference>
<dbReference type="SUPFAM" id="SSF56281">
    <property type="entry name" value="Metallo-hydrolase/oxidoreductase"/>
    <property type="match status" value="1"/>
</dbReference>
<proteinExistence type="predicted"/>